<gene>
    <name evidence="5" type="ORF">HPP92_003565</name>
</gene>
<feature type="compositionally biased region" description="Basic and acidic residues" evidence="3">
    <location>
        <begin position="208"/>
        <end position="220"/>
    </location>
</feature>
<dbReference type="Gene3D" id="6.10.140.1040">
    <property type="match status" value="1"/>
</dbReference>
<dbReference type="InterPro" id="IPR006861">
    <property type="entry name" value="HABP4_PAIRBP1-bd"/>
</dbReference>
<comment type="caution">
    <text evidence="5">The sequence shown here is derived from an EMBL/GenBank/DDBJ whole genome shotgun (WGS) entry which is preliminary data.</text>
</comment>
<protein>
    <recommendedName>
        <fullName evidence="4">Hyaluronan/mRNA-binding protein domain-containing protein</fullName>
    </recommendedName>
</protein>
<evidence type="ECO:0000256" key="1">
    <source>
        <dbReference type="ARBA" id="ARBA00004496"/>
    </source>
</evidence>
<dbReference type="OrthoDB" id="784393at2759"/>
<dbReference type="SMART" id="SM01233">
    <property type="entry name" value="HABP4_PAI-RBP1"/>
    <property type="match status" value="1"/>
</dbReference>
<feature type="compositionally biased region" description="Low complexity" evidence="3">
    <location>
        <begin position="31"/>
        <end position="51"/>
    </location>
</feature>
<name>A0A835SGX4_VANPL</name>
<evidence type="ECO:0000259" key="4">
    <source>
        <dbReference type="SMART" id="SM01233"/>
    </source>
</evidence>
<organism evidence="5 6">
    <name type="scientific">Vanilla planifolia</name>
    <name type="common">Vanilla</name>
    <dbReference type="NCBI Taxonomy" id="51239"/>
    <lineage>
        <taxon>Eukaryota</taxon>
        <taxon>Viridiplantae</taxon>
        <taxon>Streptophyta</taxon>
        <taxon>Embryophyta</taxon>
        <taxon>Tracheophyta</taxon>
        <taxon>Spermatophyta</taxon>
        <taxon>Magnoliopsida</taxon>
        <taxon>Liliopsida</taxon>
        <taxon>Asparagales</taxon>
        <taxon>Orchidaceae</taxon>
        <taxon>Vanilloideae</taxon>
        <taxon>Vanilleae</taxon>
        <taxon>Vanilla</taxon>
    </lineage>
</organism>
<feature type="compositionally biased region" description="Basic and acidic residues" evidence="3">
    <location>
        <begin position="228"/>
        <end position="243"/>
    </location>
</feature>
<feature type="compositionally biased region" description="Gly residues" evidence="3">
    <location>
        <begin position="105"/>
        <end position="116"/>
    </location>
</feature>
<evidence type="ECO:0000256" key="2">
    <source>
        <dbReference type="ARBA" id="ARBA00022490"/>
    </source>
</evidence>
<accession>A0A835SGX4</accession>
<dbReference type="Pfam" id="PF04774">
    <property type="entry name" value="HABP4_PAI-RBP1"/>
    <property type="match status" value="1"/>
</dbReference>
<dbReference type="Proteomes" id="UP000639772">
    <property type="component" value="Chromosome 1"/>
</dbReference>
<dbReference type="InterPro" id="IPR019084">
    <property type="entry name" value="STM1-like_N"/>
</dbReference>
<dbReference type="GO" id="GO:0005737">
    <property type="term" value="C:cytoplasm"/>
    <property type="evidence" value="ECO:0007669"/>
    <property type="project" value="UniProtKB-SubCell"/>
</dbReference>
<feature type="compositionally biased region" description="Gly residues" evidence="3">
    <location>
        <begin position="75"/>
        <end position="90"/>
    </location>
</feature>
<feature type="region of interest" description="Disordered" evidence="3">
    <location>
        <begin position="292"/>
        <end position="384"/>
    </location>
</feature>
<dbReference type="GO" id="GO:0005634">
    <property type="term" value="C:nucleus"/>
    <property type="evidence" value="ECO:0007669"/>
    <property type="project" value="TreeGrafter"/>
</dbReference>
<feature type="region of interest" description="Disordered" evidence="3">
    <location>
        <begin position="31"/>
        <end position="252"/>
    </location>
</feature>
<dbReference type="PANTHER" id="PTHR12299:SF17">
    <property type="entry name" value="AT19571P-RELATED"/>
    <property type="match status" value="1"/>
</dbReference>
<evidence type="ECO:0000313" key="5">
    <source>
        <dbReference type="EMBL" id="KAG0503493.1"/>
    </source>
</evidence>
<feature type="compositionally biased region" description="Basic and acidic residues" evidence="3">
    <location>
        <begin position="292"/>
        <end position="320"/>
    </location>
</feature>
<feature type="compositionally biased region" description="Basic and acidic residues" evidence="3">
    <location>
        <begin position="159"/>
        <end position="185"/>
    </location>
</feature>
<feature type="domain" description="Hyaluronan/mRNA-binding protein" evidence="4">
    <location>
        <begin position="164"/>
        <end position="276"/>
    </location>
</feature>
<evidence type="ECO:0000256" key="3">
    <source>
        <dbReference type="SAM" id="MobiDB-lite"/>
    </source>
</evidence>
<evidence type="ECO:0000313" key="6">
    <source>
        <dbReference type="Proteomes" id="UP000639772"/>
    </source>
</evidence>
<dbReference type="Pfam" id="PF09598">
    <property type="entry name" value="Stm1_N"/>
    <property type="match status" value="1"/>
</dbReference>
<dbReference type="PANTHER" id="PTHR12299">
    <property type="entry name" value="HYALURONIC ACID-BINDING PROTEIN 4"/>
    <property type="match status" value="1"/>
</dbReference>
<dbReference type="GO" id="GO:0003723">
    <property type="term" value="F:RNA binding"/>
    <property type="evidence" value="ECO:0007669"/>
    <property type="project" value="InterPro"/>
</dbReference>
<sequence>MATANPFDLLGDSENDDISVLLAAQQHKIAANKPVAKAAAVTPPAAAKLPSKPLPPAQAVRESRSSAATARDGAGRGGPGRGRGGRGAGIGQVRDFGEGNNSRYGGEGGRGGGFRGGAIPEDGDAGKTTEKGGYAQPRGPFRGGHRGGFAYGNAEVGFDSDRPQRRTYERRSGTGRGYEMKREGAGRGNWGTVTDEVLAQETEESLNIDEKPVASEKKVSQEVTGTDISKDKEEPANETKEKEPEDNEMTLEEYEKIREEKRKALLAMKVEERKVEVDKDLQAMQQLAIKKGDDDVFIKLGSDRDSSKRKDNIDKDDRSKKAISINDFLKPAEGGRYYSPGGRGRGRGRGDRGPIRIGYDGGIPSSPTAPAIEDECQFPTLGGK</sequence>
<feature type="compositionally biased region" description="Low complexity" evidence="3">
    <location>
        <begin position="355"/>
        <end position="364"/>
    </location>
</feature>
<reference evidence="5 6" key="1">
    <citation type="journal article" date="2020" name="Nat. Food">
        <title>A phased Vanilla planifolia genome enables genetic improvement of flavour and production.</title>
        <authorList>
            <person name="Hasing T."/>
            <person name="Tang H."/>
            <person name="Brym M."/>
            <person name="Khazi F."/>
            <person name="Huang T."/>
            <person name="Chambers A.H."/>
        </authorList>
    </citation>
    <scope>NUCLEOTIDE SEQUENCE [LARGE SCALE GENOMIC DNA]</scope>
    <source>
        <tissue evidence="5">Leaf</tissue>
    </source>
</reference>
<dbReference type="AlphaFoldDB" id="A0A835SGX4"/>
<proteinExistence type="predicted"/>
<dbReference type="InterPro" id="IPR039764">
    <property type="entry name" value="HABP4/SERBP1-like"/>
</dbReference>
<keyword evidence="2" id="KW-0963">Cytoplasm</keyword>
<dbReference type="EMBL" id="JADCNM010000001">
    <property type="protein sequence ID" value="KAG0503493.1"/>
    <property type="molecule type" value="Genomic_DNA"/>
</dbReference>
<comment type="subcellular location">
    <subcellularLocation>
        <location evidence="1">Cytoplasm</location>
    </subcellularLocation>
</comment>